<dbReference type="EMBL" id="SIHO01000003">
    <property type="protein sequence ID" value="TFU01285.1"/>
    <property type="molecule type" value="Genomic_DNA"/>
</dbReference>
<name>A0A4Y9EM69_9SPHN</name>
<reference evidence="2 3" key="1">
    <citation type="submission" date="2019-02" db="EMBL/GenBank/DDBJ databases">
        <title>Polymorphobacter sp. isolated from the lake at the Tibet of China.</title>
        <authorList>
            <person name="Li A."/>
        </authorList>
    </citation>
    <scope>NUCLEOTIDE SEQUENCE [LARGE SCALE GENOMIC DNA]</scope>
    <source>
        <strain evidence="2 3">DJ1R-1</strain>
    </source>
</reference>
<organism evidence="2 3">
    <name type="scientific">Glacieibacterium arshaanense</name>
    <dbReference type="NCBI Taxonomy" id="2511025"/>
    <lineage>
        <taxon>Bacteria</taxon>
        <taxon>Pseudomonadati</taxon>
        <taxon>Pseudomonadota</taxon>
        <taxon>Alphaproteobacteria</taxon>
        <taxon>Sphingomonadales</taxon>
        <taxon>Sphingosinicellaceae</taxon>
        <taxon>Glacieibacterium</taxon>
    </lineage>
</organism>
<dbReference type="RefSeq" id="WP_135246789.1">
    <property type="nucleotide sequence ID" value="NZ_SIHO01000003.1"/>
</dbReference>
<keyword evidence="3" id="KW-1185">Reference proteome</keyword>
<dbReference type="OrthoDB" id="7282816at2"/>
<sequence length="240" mass="26618">MKRTRIDIPPNLTFLPVPRRASVGGWSPQRQREFISVLAATGSVAQAAAAVGMSKTGAYLLRNAKGGRDFRRAWDAAIEDGVAVLKSVAYERAVDGVQSTVLVEGKPVRTMHHYDNAMLMRLLAIYDTPERAAARRAAREPKFDRQMAVDKFRKLARKLAAEPVEETEAVTGISEADAMDRLYGVPGQPGSAPRPNLHRRARLERAEPPIDPPDIPPFAQRDAPDRWERPEPPTPRIWTG</sequence>
<feature type="compositionally biased region" description="Basic and acidic residues" evidence="1">
    <location>
        <begin position="222"/>
        <end position="231"/>
    </location>
</feature>
<gene>
    <name evidence="2" type="ORF">EUV02_13390</name>
</gene>
<proteinExistence type="predicted"/>
<feature type="region of interest" description="Disordered" evidence="1">
    <location>
        <begin position="183"/>
        <end position="240"/>
    </location>
</feature>
<evidence type="ECO:0000313" key="3">
    <source>
        <dbReference type="Proteomes" id="UP000297737"/>
    </source>
</evidence>
<evidence type="ECO:0008006" key="4">
    <source>
        <dbReference type="Google" id="ProtNLM"/>
    </source>
</evidence>
<evidence type="ECO:0000313" key="2">
    <source>
        <dbReference type="EMBL" id="TFU01285.1"/>
    </source>
</evidence>
<dbReference type="AlphaFoldDB" id="A0A4Y9EM69"/>
<comment type="caution">
    <text evidence="2">The sequence shown here is derived from an EMBL/GenBank/DDBJ whole genome shotgun (WGS) entry which is preliminary data.</text>
</comment>
<evidence type="ECO:0000256" key="1">
    <source>
        <dbReference type="SAM" id="MobiDB-lite"/>
    </source>
</evidence>
<protein>
    <recommendedName>
        <fullName evidence="4">Terminase</fullName>
    </recommendedName>
</protein>
<accession>A0A4Y9EM69</accession>
<dbReference type="Proteomes" id="UP000297737">
    <property type="component" value="Unassembled WGS sequence"/>
</dbReference>